<evidence type="ECO:0000256" key="1">
    <source>
        <dbReference type="ARBA" id="ARBA00023015"/>
    </source>
</evidence>
<dbReference type="Gene3D" id="1.10.10.10">
    <property type="entry name" value="Winged helix-like DNA-binding domain superfamily/Winged helix DNA-binding domain"/>
    <property type="match status" value="1"/>
</dbReference>
<dbReference type="PANTHER" id="PTHR24567">
    <property type="entry name" value="CRP FAMILY TRANSCRIPTIONAL REGULATORY PROTEIN"/>
    <property type="match status" value="1"/>
</dbReference>
<dbReference type="EMBL" id="QRYW01000004">
    <property type="protein sequence ID" value="RGV30047.1"/>
    <property type="molecule type" value="Genomic_DNA"/>
</dbReference>
<dbReference type="SMART" id="SM00419">
    <property type="entry name" value="HTH_CRP"/>
    <property type="match status" value="1"/>
</dbReference>
<evidence type="ECO:0000259" key="5">
    <source>
        <dbReference type="PROSITE" id="PS51063"/>
    </source>
</evidence>
<dbReference type="PANTHER" id="PTHR24567:SF26">
    <property type="entry name" value="REGULATORY PROTEIN YEIL"/>
    <property type="match status" value="1"/>
</dbReference>
<evidence type="ECO:0000313" key="13">
    <source>
        <dbReference type="Proteomes" id="UP000284434"/>
    </source>
</evidence>
<sequence>MKNELNKHSNIVLPDLGSCYKKLKQTFTNLSDEELKGLLRPDSVKYYKKGELIYAEGTRIKGCYFIYSGIIKIYQTGHEGKEQIIKFDQEGDLFGFRSVIRHEPACTSIETHSEAILCYIPDSVLLNLIRNNSGFAYDMMQIACKELGDSNRYIRDIAQKSVKERLAEILLLIADDFGIEQDGSLKLNITREDLSNFVGTATETVIRLLSDYKNDGLIEVKGRKIKLLNIEKLKTIAGM</sequence>
<evidence type="ECO:0000313" key="10">
    <source>
        <dbReference type="EMBL" id="RGY09882.1"/>
    </source>
</evidence>
<evidence type="ECO:0000256" key="2">
    <source>
        <dbReference type="ARBA" id="ARBA00023125"/>
    </source>
</evidence>
<dbReference type="InterPro" id="IPR014710">
    <property type="entry name" value="RmlC-like_jellyroll"/>
</dbReference>
<dbReference type="GO" id="GO:0005829">
    <property type="term" value="C:cytosol"/>
    <property type="evidence" value="ECO:0007669"/>
    <property type="project" value="TreeGrafter"/>
</dbReference>
<dbReference type="Proteomes" id="UP000284243">
    <property type="component" value="Unassembled WGS sequence"/>
</dbReference>
<evidence type="ECO:0000313" key="12">
    <source>
        <dbReference type="Proteomes" id="UP000284243"/>
    </source>
</evidence>
<dbReference type="PROSITE" id="PS50042">
    <property type="entry name" value="CNMP_BINDING_3"/>
    <property type="match status" value="1"/>
</dbReference>
<accession>A0A1Y3YHK1</accession>
<keyword evidence="2" id="KW-0238">DNA-binding</keyword>
<dbReference type="Pfam" id="PF00027">
    <property type="entry name" value="cNMP_binding"/>
    <property type="match status" value="1"/>
</dbReference>
<dbReference type="EMBL" id="QRYC01000011">
    <property type="protein sequence ID" value="RGU56304.1"/>
    <property type="molecule type" value="Genomic_DNA"/>
</dbReference>
<dbReference type="GO" id="GO:0003700">
    <property type="term" value="F:DNA-binding transcription factor activity"/>
    <property type="evidence" value="ECO:0007669"/>
    <property type="project" value="TreeGrafter"/>
</dbReference>
<dbReference type="InterPro" id="IPR000595">
    <property type="entry name" value="cNMP-bd_dom"/>
</dbReference>
<evidence type="ECO:0000313" key="6">
    <source>
        <dbReference type="EMBL" id="MCG4961771.1"/>
    </source>
</evidence>
<dbReference type="Proteomes" id="UP000283426">
    <property type="component" value="Unassembled WGS sequence"/>
</dbReference>
<keyword evidence="1" id="KW-0805">Transcription regulation</keyword>
<dbReference type="SUPFAM" id="SSF51206">
    <property type="entry name" value="cAMP-binding domain-like"/>
    <property type="match status" value="1"/>
</dbReference>
<dbReference type="OMA" id="YQMTRLA"/>
<evidence type="ECO:0000256" key="3">
    <source>
        <dbReference type="ARBA" id="ARBA00023163"/>
    </source>
</evidence>
<dbReference type="SUPFAM" id="SSF46785">
    <property type="entry name" value="Winged helix' DNA-binding domain"/>
    <property type="match status" value="1"/>
</dbReference>
<dbReference type="Gene3D" id="2.60.120.10">
    <property type="entry name" value="Jelly Rolls"/>
    <property type="match status" value="1"/>
</dbReference>
<dbReference type="InterPro" id="IPR036388">
    <property type="entry name" value="WH-like_DNA-bd_sf"/>
</dbReference>
<dbReference type="InterPro" id="IPR036390">
    <property type="entry name" value="WH_DNA-bd_sf"/>
</dbReference>
<evidence type="ECO:0000313" key="7">
    <source>
        <dbReference type="EMBL" id="MDB9222128.1"/>
    </source>
</evidence>
<evidence type="ECO:0000259" key="4">
    <source>
        <dbReference type="PROSITE" id="PS50042"/>
    </source>
</evidence>
<evidence type="ECO:0000313" key="8">
    <source>
        <dbReference type="EMBL" id="RGU56304.1"/>
    </source>
</evidence>
<protein>
    <submittedName>
        <fullName evidence="10">Crp/Fnr family transcriptional regulator</fullName>
    </submittedName>
</protein>
<keyword evidence="3" id="KW-0804">Transcription</keyword>
<dbReference type="GeneID" id="61275930"/>
<dbReference type="InterPro" id="IPR050397">
    <property type="entry name" value="Env_Response_Regulators"/>
</dbReference>
<dbReference type="EMBL" id="QSCO01000001">
    <property type="protein sequence ID" value="RGY09882.1"/>
    <property type="molecule type" value="Genomic_DNA"/>
</dbReference>
<dbReference type="InterPro" id="IPR018490">
    <property type="entry name" value="cNMP-bd_dom_sf"/>
</dbReference>
<dbReference type="EMBL" id="JAQMRD010000003">
    <property type="protein sequence ID" value="MDB9222128.1"/>
    <property type="molecule type" value="Genomic_DNA"/>
</dbReference>
<dbReference type="Proteomes" id="UP000284434">
    <property type="component" value="Unassembled WGS sequence"/>
</dbReference>
<dbReference type="Pfam" id="PF13545">
    <property type="entry name" value="HTH_Crp_2"/>
    <property type="match status" value="1"/>
</dbReference>
<dbReference type="PROSITE" id="PS51063">
    <property type="entry name" value="HTH_CRP_2"/>
    <property type="match status" value="1"/>
</dbReference>
<reference evidence="6" key="2">
    <citation type="submission" date="2022-01" db="EMBL/GenBank/DDBJ databases">
        <title>Collection of gut derived symbiotic bacterial strains cultured from healthy donors.</title>
        <authorList>
            <person name="Lin H."/>
            <person name="Kohout C."/>
            <person name="Waligurski E."/>
            <person name="Pamer E.G."/>
        </authorList>
    </citation>
    <scope>NUCLEOTIDE SEQUENCE</scope>
    <source>
        <strain evidence="6">DFI.1.149</strain>
    </source>
</reference>
<evidence type="ECO:0000313" key="11">
    <source>
        <dbReference type="Proteomes" id="UP000283426"/>
    </source>
</evidence>
<dbReference type="PRINTS" id="PR00034">
    <property type="entry name" value="HTHCRP"/>
</dbReference>
<dbReference type="CDD" id="cd00092">
    <property type="entry name" value="HTH_CRP"/>
    <property type="match status" value="1"/>
</dbReference>
<name>A0A1Y3YHK1_9BACT</name>
<dbReference type="GO" id="GO:0003677">
    <property type="term" value="F:DNA binding"/>
    <property type="evidence" value="ECO:0007669"/>
    <property type="project" value="UniProtKB-KW"/>
</dbReference>
<reference evidence="11 12" key="1">
    <citation type="submission" date="2018-08" db="EMBL/GenBank/DDBJ databases">
        <title>A genome reference for cultivated species of the human gut microbiota.</title>
        <authorList>
            <person name="Zou Y."/>
            <person name="Xue W."/>
            <person name="Luo G."/>
        </authorList>
    </citation>
    <scope>NUCLEOTIDE SEQUENCE [LARGE SCALE GENOMIC DNA]</scope>
    <source>
        <strain evidence="9 11">AF14-6AC</strain>
        <strain evidence="8 12">AF16-14</strain>
        <strain evidence="10 13">OF03-11</strain>
    </source>
</reference>
<gene>
    <name evidence="9" type="ORF">DWW24_02720</name>
    <name evidence="8" type="ORF">DWW57_09840</name>
    <name evidence="10" type="ORF">DXA53_00885</name>
    <name evidence="6" type="ORF">L0P03_18285</name>
    <name evidence="7" type="ORF">PN645_03800</name>
</gene>
<dbReference type="RefSeq" id="WP_013612877.1">
    <property type="nucleotide sequence ID" value="NZ_BAABYK010000001.1"/>
</dbReference>
<dbReference type="EMBL" id="JAKNDN010000045">
    <property type="protein sequence ID" value="MCG4961771.1"/>
    <property type="molecule type" value="Genomic_DNA"/>
</dbReference>
<evidence type="ECO:0000313" key="9">
    <source>
        <dbReference type="EMBL" id="RGV30047.1"/>
    </source>
</evidence>
<proteinExistence type="predicted"/>
<dbReference type="Proteomes" id="UP001212263">
    <property type="component" value="Unassembled WGS sequence"/>
</dbReference>
<dbReference type="SMART" id="SM00100">
    <property type="entry name" value="cNMP"/>
    <property type="match status" value="1"/>
</dbReference>
<dbReference type="CDD" id="cd00038">
    <property type="entry name" value="CAP_ED"/>
    <property type="match status" value="1"/>
</dbReference>
<feature type="domain" description="Cyclic nucleotide-binding" evidence="4">
    <location>
        <begin position="26"/>
        <end position="129"/>
    </location>
</feature>
<dbReference type="InterPro" id="IPR012318">
    <property type="entry name" value="HTH_CRP"/>
</dbReference>
<dbReference type="AlphaFoldDB" id="A0A1Y3YHK1"/>
<dbReference type="Proteomes" id="UP001199750">
    <property type="component" value="Unassembled WGS sequence"/>
</dbReference>
<comment type="caution">
    <text evidence="10">The sequence shown here is derived from an EMBL/GenBank/DDBJ whole genome shotgun (WGS) entry which is preliminary data.</text>
</comment>
<reference evidence="7" key="3">
    <citation type="submission" date="2023-01" db="EMBL/GenBank/DDBJ databases">
        <title>Human gut microbiome strain richness.</title>
        <authorList>
            <person name="Chen-Liaw A."/>
        </authorList>
    </citation>
    <scope>NUCLEOTIDE SEQUENCE</scope>
    <source>
        <strain evidence="7">RTP21484st1_B7_RTP21484_190118</strain>
    </source>
</reference>
<feature type="domain" description="HTH crp-type" evidence="5">
    <location>
        <begin position="160"/>
        <end position="231"/>
    </location>
</feature>
<organism evidence="10 13">
    <name type="scientific">Odoribacter splanchnicus</name>
    <dbReference type="NCBI Taxonomy" id="28118"/>
    <lineage>
        <taxon>Bacteria</taxon>
        <taxon>Pseudomonadati</taxon>
        <taxon>Bacteroidota</taxon>
        <taxon>Bacteroidia</taxon>
        <taxon>Bacteroidales</taxon>
        <taxon>Odoribacteraceae</taxon>
        <taxon>Odoribacter</taxon>
    </lineage>
</organism>